<comment type="subcellular location">
    <subcellularLocation>
        <location evidence="1">Chromosome</location>
        <location evidence="1">Centromere</location>
        <location evidence="1">Kinetochore</location>
    </subcellularLocation>
</comment>
<dbReference type="PANTHER" id="PTHR14527">
    <property type="entry name" value="PROTEIN MIS12 HOMOLOG"/>
    <property type="match status" value="1"/>
</dbReference>
<keyword evidence="8 11" id="KW-0175">Coiled coil</keyword>
<evidence type="ECO:0000256" key="3">
    <source>
        <dbReference type="ARBA" id="ARBA00013793"/>
    </source>
</evidence>
<dbReference type="RefSeq" id="XP_013772364.1">
    <property type="nucleotide sequence ID" value="XM_013916910.2"/>
</dbReference>
<evidence type="ECO:0000256" key="8">
    <source>
        <dbReference type="ARBA" id="ARBA00023054"/>
    </source>
</evidence>
<dbReference type="RefSeq" id="XP_022239155.1">
    <property type="nucleotide sequence ID" value="XM_022383447.1"/>
</dbReference>
<evidence type="ECO:0000256" key="4">
    <source>
        <dbReference type="ARBA" id="ARBA00022454"/>
    </source>
</evidence>
<evidence type="ECO:0000256" key="7">
    <source>
        <dbReference type="ARBA" id="ARBA00022838"/>
    </source>
</evidence>
<dbReference type="RefSeq" id="XP_022239154.1">
    <property type="nucleotide sequence ID" value="XM_022383446.1"/>
</dbReference>
<keyword evidence="10" id="KW-0137">Centromere</keyword>
<keyword evidence="9" id="KW-0131">Cell cycle</keyword>
<keyword evidence="5" id="KW-0132">Cell division</keyword>
<evidence type="ECO:0000313" key="13">
    <source>
        <dbReference type="RefSeq" id="XP_013772363.1"/>
    </source>
</evidence>
<dbReference type="Pfam" id="PF05859">
    <property type="entry name" value="Mis12"/>
    <property type="match status" value="1"/>
</dbReference>
<keyword evidence="12" id="KW-1185">Reference proteome</keyword>
<dbReference type="InterPro" id="IPR008685">
    <property type="entry name" value="Centromere_Mis12"/>
</dbReference>
<evidence type="ECO:0000256" key="9">
    <source>
        <dbReference type="ARBA" id="ARBA00023306"/>
    </source>
</evidence>
<organism evidence="12 15">
    <name type="scientific">Limulus polyphemus</name>
    <name type="common">Atlantic horseshoe crab</name>
    <dbReference type="NCBI Taxonomy" id="6850"/>
    <lineage>
        <taxon>Eukaryota</taxon>
        <taxon>Metazoa</taxon>
        <taxon>Ecdysozoa</taxon>
        <taxon>Arthropoda</taxon>
        <taxon>Chelicerata</taxon>
        <taxon>Merostomata</taxon>
        <taxon>Xiphosura</taxon>
        <taxon>Limulidae</taxon>
        <taxon>Limulus</taxon>
    </lineage>
</organism>
<dbReference type="RefSeq" id="XP_013772363.1">
    <property type="nucleotide sequence ID" value="XM_013916909.2"/>
</dbReference>
<evidence type="ECO:0000313" key="15">
    <source>
        <dbReference type="RefSeq" id="XP_022239154.1"/>
    </source>
</evidence>
<protein>
    <recommendedName>
        <fullName evidence="3">Protein MIS12 homolog</fullName>
    </recommendedName>
</protein>
<evidence type="ECO:0000256" key="5">
    <source>
        <dbReference type="ARBA" id="ARBA00022618"/>
    </source>
</evidence>
<evidence type="ECO:0000256" key="2">
    <source>
        <dbReference type="ARBA" id="ARBA00008643"/>
    </source>
</evidence>
<evidence type="ECO:0000313" key="12">
    <source>
        <dbReference type="Proteomes" id="UP000694941"/>
    </source>
</evidence>
<reference evidence="13 14" key="1">
    <citation type="submission" date="2025-05" db="UniProtKB">
        <authorList>
            <consortium name="RefSeq"/>
        </authorList>
    </citation>
    <scope>IDENTIFICATION</scope>
    <source>
        <tissue evidence="13 14">Muscle</tissue>
    </source>
</reference>
<feature type="coiled-coil region" evidence="11">
    <location>
        <begin position="113"/>
        <end position="154"/>
    </location>
</feature>
<evidence type="ECO:0000256" key="6">
    <source>
        <dbReference type="ARBA" id="ARBA00022776"/>
    </source>
</evidence>
<evidence type="ECO:0000313" key="16">
    <source>
        <dbReference type="RefSeq" id="XP_022239155.1"/>
    </source>
</evidence>
<comment type="similarity">
    <text evidence="2">Belongs to the mis12 family.</text>
</comment>
<accession>A0ABM1S699</accession>
<sequence>MEGQSTFNSTEVFKNQEYETQLFGFTPRSFVDGMYNAVYDYLHDSLNTLQLYLCQQYSCVMPEDRIKTGSEVILQTMLNNTDKAFDRLESYLSTNVLRIPEHVLLPEDAIHETPHTTDEMQKLETDIQELKQRLQKAKKMKACLQEELKEQDVVKMELEKFNSQLEMLKKISQETGVLNWKENLTYSAGKAVVLVESIKNLAGKS</sequence>
<dbReference type="PANTHER" id="PTHR14527:SF2">
    <property type="entry name" value="PROTEIN MIS12 HOMOLOG"/>
    <property type="match status" value="1"/>
</dbReference>
<evidence type="ECO:0000313" key="14">
    <source>
        <dbReference type="RefSeq" id="XP_013772364.1"/>
    </source>
</evidence>
<evidence type="ECO:0000256" key="10">
    <source>
        <dbReference type="ARBA" id="ARBA00023328"/>
    </source>
</evidence>
<keyword evidence="4" id="KW-0158">Chromosome</keyword>
<name>A0ABM1S699_LIMPO</name>
<keyword evidence="6" id="KW-0498">Mitosis</keyword>
<evidence type="ECO:0000256" key="11">
    <source>
        <dbReference type="SAM" id="Coils"/>
    </source>
</evidence>
<dbReference type="GeneID" id="106457489"/>
<evidence type="ECO:0000256" key="1">
    <source>
        <dbReference type="ARBA" id="ARBA00004629"/>
    </source>
</evidence>
<gene>
    <name evidence="13 14 15 16" type="primary">LOC106457489</name>
</gene>
<keyword evidence="7" id="KW-0995">Kinetochore</keyword>
<proteinExistence type="inferred from homology"/>
<dbReference type="Proteomes" id="UP000694941">
    <property type="component" value="Unplaced"/>
</dbReference>